<name>A0AAE3LSQ4_9RHOB</name>
<dbReference type="Proteomes" id="UP001208041">
    <property type="component" value="Unassembled WGS sequence"/>
</dbReference>
<reference evidence="5" key="1">
    <citation type="submission" date="2022-10" db="EMBL/GenBank/DDBJ databases">
        <authorList>
            <person name="Yue Y."/>
        </authorList>
    </citation>
    <scope>NUCLEOTIDE SEQUENCE</scope>
    <source>
        <strain evidence="5">Z654</strain>
    </source>
</reference>
<protein>
    <recommendedName>
        <fullName evidence="7">Glycosyltransferase family 8 protein</fullName>
    </recommendedName>
</protein>
<evidence type="ECO:0008006" key="7">
    <source>
        <dbReference type="Google" id="ProtNLM"/>
    </source>
</evidence>
<dbReference type="GO" id="GO:0016757">
    <property type="term" value="F:glycosyltransferase activity"/>
    <property type="evidence" value="ECO:0007669"/>
    <property type="project" value="UniProtKB-KW"/>
</dbReference>
<feature type="signal peptide" evidence="4">
    <location>
        <begin position="1"/>
        <end position="31"/>
    </location>
</feature>
<dbReference type="InterPro" id="IPR050748">
    <property type="entry name" value="Glycosyltrans_8_dom-fam"/>
</dbReference>
<feature type="chain" id="PRO_5041999941" description="Glycosyltransferase family 8 protein" evidence="4">
    <location>
        <begin position="32"/>
        <end position="319"/>
    </location>
</feature>
<evidence type="ECO:0000313" key="5">
    <source>
        <dbReference type="EMBL" id="MCV6825824.1"/>
    </source>
</evidence>
<evidence type="ECO:0000256" key="2">
    <source>
        <dbReference type="ARBA" id="ARBA00022679"/>
    </source>
</evidence>
<dbReference type="AlphaFoldDB" id="A0AAE3LSQ4"/>
<accession>A0AAE3LSQ4</accession>
<sequence>MNSTCVTYVSDARYLPLVAASLLSMNTFATARVNVAVFLIDVPENVQADMRAFFAGSKLEIAWINLDLESHFSSLGSLRSSIDRIPLSTFGRLVINDQLNGFDNHIYLDGDTLLCTDIHAFAPNGVEVFGAIDAGWDMETKKDLFEKNHLPLNKGYFNAGVYILNSGYWRENDMTTQCIALATDTNAYLPLADQDVLNLKFGDKCDWFGDNWNFKKERSWTHKDEAPNILHFAGRLRPWDKRDARAPASVRSLYAGVFETLPASVKTQITTLELPERELKRSRKANVRKWISREARKECWNPKHDKVLMPLMNKILLDS</sequence>
<comment type="caution">
    <text evidence="5">The sequence shown here is derived from an EMBL/GenBank/DDBJ whole genome shotgun (WGS) entry which is preliminary data.</text>
</comment>
<dbReference type="PANTHER" id="PTHR13778">
    <property type="entry name" value="GLYCOSYLTRANSFERASE 8 DOMAIN-CONTAINING PROTEIN"/>
    <property type="match status" value="1"/>
</dbReference>
<dbReference type="InterPro" id="IPR002495">
    <property type="entry name" value="Glyco_trans_8"/>
</dbReference>
<evidence type="ECO:0000256" key="3">
    <source>
        <dbReference type="ARBA" id="ARBA00022723"/>
    </source>
</evidence>
<dbReference type="PANTHER" id="PTHR13778:SF47">
    <property type="entry name" value="LIPOPOLYSACCHARIDE 1,3-GALACTOSYLTRANSFERASE"/>
    <property type="match status" value="1"/>
</dbReference>
<dbReference type="EMBL" id="JAOYFC010000004">
    <property type="protein sequence ID" value="MCV6825824.1"/>
    <property type="molecule type" value="Genomic_DNA"/>
</dbReference>
<dbReference type="SUPFAM" id="SSF53448">
    <property type="entry name" value="Nucleotide-diphospho-sugar transferases"/>
    <property type="match status" value="1"/>
</dbReference>
<keyword evidence="6" id="KW-1185">Reference proteome</keyword>
<dbReference type="GO" id="GO:0046872">
    <property type="term" value="F:metal ion binding"/>
    <property type="evidence" value="ECO:0007669"/>
    <property type="project" value="UniProtKB-KW"/>
</dbReference>
<keyword evidence="1" id="KW-0328">Glycosyltransferase</keyword>
<proteinExistence type="predicted"/>
<gene>
    <name evidence="5" type="ORF">OH136_14780</name>
</gene>
<dbReference type="Gene3D" id="3.90.550.10">
    <property type="entry name" value="Spore Coat Polysaccharide Biosynthesis Protein SpsA, Chain A"/>
    <property type="match status" value="1"/>
</dbReference>
<keyword evidence="3" id="KW-0479">Metal-binding</keyword>
<evidence type="ECO:0000256" key="4">
    <source>
        <dbReference type="SAM" id="SignalP"/>
    </source>
</evidence>
<keyword evidence="4" id="KW-0732">Signal</keyword>
<keyword evidence="2" id="KW-0808">Transferase</keyword>
<organism evidence="5 6">
    <name type="scientific">Halocynthiibacter halioticoli</name>
    <dbReference type="NCBI Taxonomy" id="2986804"/>
    <lineage>
        <taxon>Bacteria</taxon>
        <taxon>Pseudomonadati</taxon>
        <taxon>Pseudomonadota</taxon>
        <taxon>Alphaproteobacteria</taxon>
        <taxon>Rhodobacterales</taxon>
        <taxon>Paracoccaceae</taxon>
        <taxon>Halocynthiibacter</taxon>
    </lineage>
</organism>
<dbReference type="Pfam" id="PF01501">
    <property type="entry name" value="Glyco_transf_8"/>
    <property type="match status" value="1"/>
</dbReference>
<dbReference type="RefSeq" id="WP_263954775.1">
    <property type="nucleotide sequence ID" value="NZ_JAOYFC010000004.1"/>
</dbReference>
<evidence type="ECO:0000256" key="1">
    <source>
        <dbReference type="ARBA" id="ARBA00022676"/>
    </source>
</evidence>
<dbReference type="InterPro" id="IPR029044">
    <property type="entry name" value="Nucleotide-diphossugar_trans"/>
</dbReference>
<evidence type="ECO:0000313" key="6">
    <source>
        <dbReference type="Proteomes" id="UP001208041"/>
    </source>
</evidence>